<comment type="caution">
    <text evidence="2">The sequence shown here is derived from an EMBL/GenBank/DDBJ whole genome shotgun (WGS) entry which is preliminary data.</text>
</comment>
<feature type="compositionally biased region" description="Polar residues" evidence="1">
    <location>
        <begin position="86"/>
        <end position="96"/>
    </location>
</feature>
<gene>
    <name evidence="2" type="ORF">F5878DRAFT_247761</name>
</gene>
<dbReference type="AlphaFoldDB" id="A0AA38UFZ9"/>
<name>A0AA38UFZ9_9AGAR</name>
<evidence type="ECO:0000313" key="3">
    <source>
        <dbReference type="Proteomes" id="UP001163846"/>
    </source>
</evidence>
<evidence type="ECO:0000256" key="1">
    <source>
        <dbReference type="SAM" id="MobiDB-lite"/>
    </source>
</evidence>
<proteinExistence type="predicted"/>
<keyword evidence="3" id="KW-1185">Reference proteome</keyword>
<dbReference type="Proteomes" id="UP001163846">
    <property type="component" value="Unassembled WGS sequence"/>
</dbReference>
<sequence length="96" mass="10218">MARSKNQVIKEGWGSRPNFQHSHGLKMSEHVPTASLVPVVAPEDIEEGNLILDAYMRQDDYNDDPNASHSQNSGEAQGGSGGAAKTANTGRSGARN</sequence>
<dbReference type="EMBL" id="MU806296">
    <property type="protein sequence ID" value="KAJ3836747.1"/>
    <property type="molecule type" value="Genomic_DNA"/>
</dbReference>
<protein>
    <submittedName>
        <fullName evidence="2">Uncharacterized protein</fullName>
    </submittedName>
</protein>
<feature type="region of interest" description="Disordered" evidence="1">
    <location>
        <begin position="56"/>
        <end position="96"/>
    </location>
</feature>
<organism evidence="2 3">
    <name type="scientific">Lentinula raphanica</name>
    <dbReference type="NCBI Taxonomy" id="153919"/>
    <lineage>
        <taxon>Eukaryota</taxon>
        <taxon>Fungi</taxon>
        <taxon>Dikarya</taxon>
        <taxon>Basidiomycota</taxon>
        <taxon>Agaricomycotina</taxon>
        <taxon>Agaricomycetes</taxon>
        <taxon>Agaricomycetidae</taxon>
        <taxon>Agaricales</taxon>
        <taxon>Marasmiineae</taxon>
        <taxon>Omphalotaceae</taxon>
        <taxon>Lentinula</taxon>
    </lineage>
</organism>
<feature type="region of interest" description="Disordered" evidence="1">
    <location>
        <begin position="1"/>
        <end position="23"/>
    </location>
</feature>
<evidence type="ECO:0000313" key="2">
    <source>
        <dbReference type="EMBL" id="KAJ3836747.1"/>
    </source>
</evidence>
<accession>A0AA38UFZ9</accession>
<reference evidence="2" key="1">
    <citation type="submission" date="2022-08" db="EMBL/GenBank/DDBJ databases">
        <authorList>
            <consortium name="DOE Joint Genome Institute"/>
            <person name="Min B."/>
            <person name="Riley R."/>
            <person name="Sierra-Patev S."/>
            <person name="Naranjo-Ortiz M."/>
            <person name="Looney B."/>
            <person name="Konkel Z."/>
            <person name="Slot J.C."/>
            <person name="Sakamoto Y."/>
            <person name="Steenwyk J.L."/>
            <person name="Rokas A."/>
            <person name="Carro J."/>
            <person name="Camarero S."/>
            <person name="Ferreira P."/>
            <person name="Molpeceres G."/>
            <person name="Ruiz-Duenas F.J."/>
            <person name="Serrano A."/>
            <person name="Henrissat B."/>
            <person name="Drula E."/>
            <person name="Hughes K.W."/>
            <person name="Mata J.L."/>
            <person name="Ishikawa N.K."/>
            <person name="Vargas-Isla R."/>
            <person name="Ushijima S."/>
            <person name="Smith C.A."/>
            <person name="Ahrendt S."/>
            <person name="Andreopoulos W."/>
            <person name="He G."/>
            <person name="Labutti K."/>
            <person name="Lipzen A."/>
            <person name="Ng V."/>
            <person name="Sandor L."/>
            <person name="Barry K."/>
            <person name="Martinez A.T."/>
            <person name="Xiao Y."/>
            <person name="Gibbons J.G."/>
            <person name="Terashima K."/>
            <person name="Hibbett D.S."/>
            <person name="Grigoriev I.V."/>
        </authorList>
    </citation>
    <scope>NUCLEOTIDE SEQUENCE</scope>
    <source>
        <strain evidence="2">TFB9207</strain>
    </source>
</reference>